<dbReference type="Proteomes" id="UP001060085">
    <property type="component" value="Linkage Group LG02"/>
</dbReference>
<evidence type="ECO:0000313" key="2">
    <source>
        <dbReference type="Proteomes" id="UP001060085"/>
    </source>
</evidence>
<comment type="caution">
    <text evidence="1">The sequence shown here is derived from an EMBL/GenBank/DDBJ whole genome shotgun (WGS) entry which is preliminary data.</text>
</comment>
<reference evidence="2" key="1">
    <citation type="journal article" date="2023" name="Nat. Plants">
        <title>Single-cell RNA sequencing provides a high-resolution roadmap for understanding the multicellular compartmentation of specialized metabolism.</title>
        <authorList>
            <person name="Sun S."/>
            <person name="Shen X."/>
            <person name="Li Y."/>
            <person name="Li Y."/>
            <person name="Wang S."/>
            <person name="Li R."/>
            <person name="Zhang H."/>
            <person name="Shen G."/>
            <person name="Guo B."/>
            <person name="Wei J."/>
            <person name="Xu J."/>
            <person name="St-Pierre B."/>
            <person name="Chen S."/>
            <person name="Sun C."/>
        </authorList>
    </citation>
    <scope>NUCLEOTIDE SEQUENCE [LARGE SCALE GENOMIC DNA]</scope>
</reference>
<gene>
    <name evidence="1" type="ORF">M9H77_07049</name>
</gene>
<accession>A0ACC0BTU0</accession>
<keyword evidence="2" id="KW-1185">Reference proteome</keyword>
<name>A0ACC0BTU0_CATRO</name>
<sequence>MGEKTGNFRPPLRNFSNIFAQTGETVYNHGHAQAAKLTEEQFRKSHVLPPNILRFSHEQNVGCAIRYKIYNVVAKIKKNGMQGRNTVEEVLCLSAQRSYTVFYRNREESNVLSDIIVAHPTPIAMIRTWSYVLIMDIMYKTNKVAFWVEITNHAESEHSVLKLWLSTCHGDLDTVFLNIDSISKLKEKYEAKGNPILKNVSNHISHLALKKIWLEIKKAGEISNDPESKCGHYLRKSHRLPCACELFARYQHMFYLQSKDVYIFWRKLEVGINIPSVHERDMDSEMCDLTCLLEEIITKGRRKTNTTKMDKSYWEHVSIAHRKIGKSSGSGSSLGSVSGSGSGPSPHGRGRLLRSSRGRGRGRNSLSSAVNPNAPLTPFPFRSTAVLPLYSNMDGTAGTLCIGFIWDQQHFIQMPVTSQAGLMAISSDVRVSRWAEPYYERIAEWVRRSYTEYPTQDPTHVVIP</sequence>
<organism evidence="1 2">
    <name type="scientific">Catharanthus roseus</name>
    <name type="common">Madagascar periwinkle</name>
    <name type="synonym">Vinca rosea</name>
    <dbReference type="NCBI Taxonomy" id="4058"/>
    <lineage>
        <taxon>Eukaryota</taxon>
        <taxon>Viridiplantae</taxon>
        <taxon>Streptophyta</taxon>
        <taxon>Embryophyta</taxon>
        <taxon>Tracheophyta</taxon>
        <taxon>Spermatophyta</taxon>
        <taxon>Magnoliopsida</taxon>
        <taxon>eudicotyledons</taxon>
        <taxon>Gunneridae</taxon>
        <taxon>Pentapetalae</taxon>
        <taxon>asterids</taxon>
        <taxon>lamiids</taxon>
        <taxon>Gentianales</taxon>
        <taxon>Apocynaceae</taxon>
        <taxon>Rauvolfioideae</taxon>
        <taxon>Vinceae</taxon>
        <taxon>Catharanthinae</taxon>
        <taxon>Catharanthus</taxon>
    </lineage>
</organism>
<proteinExistence type="predicted"/>
<protein>
    <submittedName>
        <fullName evidence="1">Uncharacterized protein</fullName>
    </submittedName>
</protein>
<dbReference type="EMBL" id="CM044702">
    <property type="protein sequence ID" value="KAI5676099.1"/>
    <property type="molecule type" value="Genomic_DNA"/>
</dbReference>
<evidence type="ECO:0000313" key="1">
    <source>
        <dbReference type="EMBL" id="KAI5676099.1"/>
    </source>
</evidence>